<dbReference type="Proteomes" id="UP000001020">
    <property type="component" value="Chromosome"/>
</dbReference>
<reference evidence="1 2" key="1">
    <citation type="journal article" date="2002" name="J. Bacteriol.">
        <title>Whole-genome comparison of Mycobacterium tuberculosis clinical and laboratory strains.</title>
        <authorList>
            <person name="Fleischmann R.D."/>
            <person name="Alland D."/>
            <person name="Eisen J.A."/>
            <person name="Carpenter L."/>
            <person name="White O."/>
            <person name="Peterson J."/>
            <person name="DeBoy R."/>
            <person name="Dodson R."/>
            <person name="Gwinn M."/>
            <person name="Haft D."/>
            <person name="Hickey E."/>
            <person name="Kolonay J.F."/>
            <person name="Nelson W.C."/>
            <person name="Umayam L.A."/>
            <person name="Ermolaeva M."/>
            <person name="Salzberg S.L."/>
            <person name="Delcher A."/>
            <person name="Utterback T."/>
            <person name="Weidman J."/>
            <person name="Khouri H."/>
            <person name="Gill J."/>
            <person name="Mikula A."/>
            <person name="Bishai W."/>
            <person name="Jacobs Jr W.R.Jr."/>
            <person name="Venter J.C."/>
            <person name="Fraser C.M."/>
        </authorList>
    </citation>
    <scope>NUCLEOTIDE SEQUENCE [LARGE SCALE GENOMIC DNA]</scope>
    <source>
        <strain evidence="2">CDC 1551 / Oshkosh</strain>
    </source>
</reference>
<proteinExistence type="predicted"/>
<keyword evidence="2" id="KW-1185">Reference proteome</keyword>
<dbReference type="HOGENOM" id="CLU_186850_0_0_11"/>
<sequence length="98" mass="11190">MTCVCPGIMMTCMRTTLTLDDDVVRLVEDAVHRERRPMKQVINDALRRALAPPVKRQEQYRLEPHESAVRSGLDLAGFNKLADELEDEALLDATRRAR</sequence>
<dbReference type="EMBL" id="AE000516">
    <property type="protein sequence ID" value="AAK45537.1"/>
    <property type="molecule type" value="Genomic_DNA"/>
</dbReference>
<name>Q7D8J4_MYCTO</name>
<accession>Q7D8J4</accession>
<protein>
    <recommendedName>
        <fullName evidence="3">Antitoxin VapB33</fullName>
    </recommendedName>
</protein>
<evidence type="ECO:0000313" key="1">
    <source>
        <dbReference type="EMBL" id="AAK45537.1"/>
    </source>
</evidence>
<dbReference type="AlphaFoldDB" id="Q7D8J4"/>
<evidence type="ECO:0000313" key="2">
    <source>
        <dbReference type="Proteomes" id="UP000001020"/>
    </source>
</evidence>
<gene>
    <name evidence="1" type="ordered locus">MT1279</name>
</gene>
<evidence type="ECO:0008006" key="3">
    <source>
        <dbReference type="Google" id="ProtNLM"/>
    </source>
</evidence>
<dbReference type="KEGG" id="mtc:MT1279"/>
<organism evidence="1 2">
    <name type="scientific">Mycobacterium tuberculosis (strain CDC 1551 / Oshkosh)</name>
    <dbReference type="NCBI Taxonomy" id="83331"/>
    <lineage>
        <taxon>Bacteria</taxon>
        <taxon>Bacillati</taxon>
        <taxon>Actinomycetota</taxon>
        <taxon>Actinomycetes</taxon>
        <taxon>Mycobacteriales</taxon>
        <taxon>Mycobacteriaceae</taxon>
        <taxon>Mycobacterium</taxon>
        <taxon>Mycobacterium tuberculosis complex</taxon>
    </lineage>
</organism>